<keyword evidence="5" id="KW-0798">TonB box</keyword>
<evidence type="ECO:0000256" key="5">
    <source>
        <dbReference type="ARBA" id="ARBA00023077"/>
    </source>
</evidence>
<keyword evidence="3" id="KW-0812">Transmembrane</keyword>
<evidence type="ECO:0000256" key="2">
    <source>
        <dbReference type="ARBA" id="ARBA00022448"/>
    </source>
</evidence>
<evidence type="ECO:0000313" key="11">
    <source>
        <dbReference type="EMBL" id="MPL67120.1"/>
    </source>
</evidence>
<dbReference type="Gene3D" id="2.40.170.20">
    <property type="entry name" value="TonB-dependent receptor, beta-barrel domain"/>
    <property type="match status" value="1"/>
</dbReference>
<evidence type="ECO:0000256" key="7">
    <source>
        <dbReference type="ARBA" id="ARBA00023170"/>
    </source>
</evidence>
<dbReference type="InterPro" id="IPR036942">
    <property type="entry name" value="Beta-barrel_TonB_sf"/>
</dbReference>
<dbReference type="InterPro" id="IPR039426">
    <property type="entry name" value="TonB-dep_rcpt-like"/>
</dbReference>
<dbReference type="Gene3D" id="2.170.130.10">
    <property type="entry name" value="TonB-dependent receptor, plug domain"/>
    <property type="match status" value="1"/>
</dbReference>
<dbReference type="Pfam" id="PF00593">
    <property type="entry name" value="TonB_dep_Rec_b-barrel"/>
    <property type="match status" value="1"/>
</dbReference>
<comment type="subcellular location">
    <subcellularLocation>
        <location evidence="1">Cell outer membrane</location>
        <topology evidence="1">Multi-pass membrane protein</topology>
    </subcellularLocation>
</comment>
<evidence type="ECO:0000259" key="9">
    <source>
        <dbReference type="Pfam" id="PF00593"/>
    </source>
</evidence>
<evidence type="ECO:0000259" key="10">
    <source>
        <dbReference type="Pfam" id="PF07715"/>
    </source>
</evidence>
<dbReference type="PROSITE" id="PS52016">
    <property type="entry name" value="TONB_DEPENDENT_REC_3"/>
    <property type="match status" value="1"/>
</dbReference>
<dbReference type="GO" id="GO:0015344">
    <property type="term" value="F:siderophore uptake transmembrane transporter activity"/>
    <property type="evidence" value="ECO:0007669"/>
    <property type="project" value="TreeGrafter"/>
</dbReference>
<dbReference type="InterPro" id="IPR037066">
    <property type="entry name" value="Plug_dom_sf"/>
</dbReference>
<feature type="domain" description="TonB-dependent receptor-like beta-barrel" evidence="9">
    <location>
        <begin position="242"/>
        <end position="605"/>
    </location>
</feature>
<dbReference type="SUPFAM" id="SSF56935">
    <property type="entry name" value="Porins"/>
    <property type="match status" value="1"/>
</dbReference>
<keyword evidence="4" id="KW-0732">Signal</keyword>
<dbReference type="InterPro" id="IPR010916">
    <property type="entry name" value="TonB_box_CS"/>
</dbReference>
<dbReference type="CDD" id="cd01347">
    <property type="entry name" value="ligand_gated_channel"/>
    <property type="match status" value="1"/>
</dbReference>
<keyword evidence="6" id="KW-0472">Membrane</keyword>
<dbReference type="AlphaFoldDB" id="A0A644TJN9"/>
<dbReference type="PANTHER" id="PTHR30069:SF29">
    <property type="entry name" value="HEMOGLOBIN AND HEMOGLOBIN-HAPTOGLOBIN-BINDING PROTEIN 1-RELATED"/>
    <property type="match status" value="1"/>
</dbReference>
<dbReference type="GO" id="GO:0009279">
    <property type="term" value="C:cell outer membrane"/>
    <property type="evidence" value="ECO:0007669"/>
    <property type="project" value="UniProtKB-SubCell"/>
</dbReference>
<accession>A0A644TJN9</accession>
<keyword evidence="8" id="KW-0998">Cell outer membrane</keyword>
<proteinExistence type="predicted"/>
<dbReference type="InterPro" id="IPR012910">
    <property type="entry name" value="Plug_dom"/>
</dbReference>
<gene>
    <name evidence="11" type="primary">cirA_2</name>
    <name evidence="11" type="ORF">SDC9_12810</name>
</gene>
<dbReference type="GO" id="GO:0044718">
    <property type="term" value="P:siderophore transmembrane transport"/>
    <property type="evidence" value="ECO:0007669"/>
    <property type="project" value="TreeGrafter"/>
</dbReference>
<sequence length="643" mass="70558">MKSKTLSILLTCATMAGYSSAFGATAHAAEMKEFSLDTVVVTASRVQTNKVDTPANIDVITNEKLNTNNYADAADALRDVPGVNILSAGTGGVSMGQDQILLNGDSRVLVMIDGRRVNVASTGTYSSSWLPPINAIERIEVLKGSGSALYGTDAVGGVINIITKSGMETEVTAKVAGGSWGTEQYGISASGSNDNGMGLFVTANKNRRGNYSYKNRATGDVSEIANSYYDSTGATIKIDKKIGKDNKLTLAAEHFLSVGGSPFGTPGYVNTASDSYERLNNNVSLRYDWNLAKDNAGFVQVYKNYHHANFYSTIVDNVSDFNEDKYGIEAQQNWKLAANNHLTAGFDYYDTKVTNTALYENGEKSVNNKAVYVEDRWGFAPSWQLNSGLRYDKHSTAGGKFTPHFAVNKKFNEDSNAYISWGRVFNAPNTDTLFWYQPGYSMFGNLDLKPETGSVLTIGFNTKTSASTSVSASYFNSKIDDAIDWESDASYLYKPVNIDSEKRHGIELVVNHKLSNNWSLNASYTYLHVEKDKGSGFANDGATKPNIYRAGVRYKNAKWIADLTLRAGTGQDTTRYTSSSYATLDLGAQYKINKNIKLFAQLNNLNNAAYEEMANSYNTWTNSINCYYPMPSRNFVVGMEYNF</sequence>
<dbReference type="PROSITE" id="PS00430">
    <property type="entry name" value="TONB_DEPENDENT_REC_1"/>
    <property type="match status" value="1"/>
</dbReference>
<reference evidence="11" key="1">
    <citation type="submission" date="2019-08" db="EMBL/GenBank/DDBJ databases">
        <authorList>
            <person name="Kucharzyk K."/>
            <person name="Murdoch R.W."/>
            <person name="Higgins S."/>
            <person name="Loffler F."/>
        </authorList>
    </citation>
    <scope>NUCLEOTIDE SEQUENCE</scope>
</reference>
<evidence type="ECO:0000256" key="6">
    <source>
        <dbReference type="ARBA" id="ARBA00023136"/>
    </source>
</evidence>
<evidence type="ECO:0000256" key="8">
    <source>
        <dbReference type="ARBA" id="ARBA00023237"/>
    </source>
</evidence>
<evidence type="ECO:0000256" key="4">
    <source>
        <dbReference type="ARBA" id="ARBA00022729"/>
    </source>
</evidence>
<name>A0A644TJN9_9ZZZZ</name>
<dbReference type="PANTHER" id="PTHR30069">
    <property type="entry name" value="TONB-DEPENDENT OUTER MEMBRANE RECEPTOR"/>
    <property type="match status" value="1"/>
</dbReference>
<keyword evidence="7 11" id="KW-0675">Receptor</keyword>
<protein>
    <submittedName>
        <fullName evidence="11">Colicin I receptor</fullName>
    </submittedName>
</protein>
<dbReference type="EMBL" id="VSSQ01000035">
    <property type="protein sequence ID" value="MPL67120.1"/>
    <property type="molecule type" value="Genomic_DNA"/>
</dbReference>
<evidence type="ECO:0000256" key="3">
    <source>
        <dbReference type="ARBA" id="ARBA00022692"/>
    </source>
</evidence>
<comment type="caution">
    <text evidence="11">The sequence shown here is derived from an EMBL/GenBank/DDBJ whole genome shotgun (WGS) entry which is preliminary data.</text>
</comment>
<dbReference type="Pfam" id="PF07715">
    <property type="entry name" value="Plug"/>
    <property type="match status" value="1"/>
</dbReference>
<organism evidence="11">
    <name type="scientific">bioreactor metagenome</name>
    <dbReference type="NCBI Taxonomy" id="1076179"/>
    <lineage>
        <taxon>unclassified sequences</taxon>
        <taxon>metagenomes</taxon>
        <taxon>ecological metagenomes</taxon>
    </lineage>
</organism>
<evidence type="ECO:0000256" key="1">
    <source>
        <dbReference type="ARBA" id="ARBA00004571"/>
    </source>
</evidence>
<feature type="domain" description="TonB-dependent receptor plug" evidence="10">
    <location>
        <begin position="50"/>
        <end position="158"/>
    </location>
</feature>
<keyword evidence="2" id="KW-0813">Transport</keyword>
<dbReference type="InterPro" id="IPR000531">
    <property type="entry name" value="Beta-barrel_TonB"/>
</dbReference>